<accession>A0A1W2CHF4</accession>
<dbReference type="InterPro" id="IPR005982">
    <property type="entry name" value="Thioredox_Rdtase"/>
</dbReference>
<dbReference type="NCBIfam" id="TIGR01292">
    <property type="entry name" value="TRX_reduct"/>
    <property type="match status" value="1"/>
</dbReference>
<dbReference type="InterPro" id="IPR023753">
    <property type="entry name" value="FAD/NAD-binding_dom"/>
</dbReference>
<dbReference type="PRINTS" id="PR00368">
    <property type="entry name" value="FADPNR"/>
</dbReference>
<gene>
    <name evidence="5" type="ORF">SAMN02746065_11264</name>
</gene>
<sequence length="311" mass="33493">MANTDYDVIIIGGGPAGLTAGMYAARARLNVVLFEKAAPGGQVIITDWVENYPGFPEGITGYDLGEKMVTQAKNLGLTIESDEITSMTLSREEKKVHLGSGKTVSAHTVIIASGASPRKLDIGEAKFMGKGVSFCATCDAPFFRDKVLVAVGGGDTAVQEAIYLTKFATKVYLVHRRDELRATKVLQERALKNDKIEMVWDSVVTGMDGFFNVENVHIKNVKTQAQSTIKADGCFIWVGTTPNTAYVKDNVKTDDGGFIFTDTHMETSIPGVYAIGDVRTTPLKQITTAVGDGAIAAMSAEHFIENLKDAK</sequence>
<dbReference type="EC" id="1.8.1.9" evidence="3"/>
<dbReference type="GO" id="GO:0004791">
    <property type="term" value="F:thioredoxin-disulfide reductase (NADPH) activity"/>
    <property type="evidence" value="ECO:0007669"/>
    <property type="project" value="UniProtKB-UniRule"/>
</dbReference>
<keyword evidence="1 3" id="KW-0285">Flavoprotein</keyword>
<dbReference type="STRING" id="1121400.SAMN02746065_11264"/>
<dbReference type="InterPro" id="IPR050097">
    <property type="entry name" value="Ferredoxin-NADP_redctase_2"/>
</dbReference>
<keyword evidence="2 3" id="KW-0560">Oxidoreductase</keyword>
<dbReference type="InterPro" id="IPR036188">
    <property type="entry name" value="FAD/NAD-bd_sf"/>
</dbReference>
<dbReference type="RefSeq" id="WP_084069679.1">
    <property type="nucleotide sequence ID" value="NZ_FWXY01000012.1"/>
</dbReference>
<feature type="domain" description="FAD/NAD(P)-binding" evidence="4">
    <location>
        <begin position="6"/>
        <end position="293"/>
    </location>
</feature>
<dbReference type="PRINTS" id="PR00469">
    <property type="entry name" value="PNDRDTASEII"/>
</dbReference>
<dbReference type="Gene3D" id="3.50.50.60">
    <property type="entry name" value="FAD/NAD(P)-binding domain"/>
    <property type="match status" value="2"/>
</dbReference>
<comment type="subunit">
    <text evidence="3">Homodimer.</text>
</comment>
<evidence type="ECO:0000256" key="3">
    <source>
        <dbReference type="RuleBase" id="RU003880"/>
    </source>
</evidence>
<evidence type="ECO:0000313" key="5">
    <source>
        <dbReference type="EMBL" id="SMC84685.1"/>
    </source>
</evidence>
<dbReference type="AlphaFoldDB" id="A0A1W2CHF4"/>
<protein>
    <recommendedName>
        <fullName evidence="3">Thioredoxin reductase</fullName>
        <ecNumber evidence="3">1.8.1.9</ecNumber>
    </recommendedName>
</protein>
<keyword evidence="6" id="KW-1185">Reference proteome</keyword>
<proteinExistence type="inferred from homology"/>
<organism evidence="5 6">
    <name type="scientific">Desulfocicer vacuolatum DSM 3385</name>
    <dbReference type="NCBI Taxonomy" id="1121400"/>
    <lineage>
        <taxon>Bacteria</taxon>
        <taxon>Pseudomonadati</taxon>
        <taxon>Thermodesulfobacteriota</taxon>
        <taxon>Desulfobacteria</taxon>
        <taxon>Desulfobacterales</taxon>
        <taxon>Desulfobacteraceae</taxon>
        <taxon>Desulfocicer</taxon>
    </lineage>
</organism>
<evidence type="ECO:0000313" key="6">
    <source>
        <dbReference type="Proteomes" id="UP000192418"/>
    </source>
</evidence>
<comment type="catalytic activity">
    <reaction evidence="3">
        <text>[thioredoxin]-dithiol + NADP(+) = [thioredoxin]-disulfide + NADPH + H(+)</text>
        <dbReference type="Rhea" id="RHEA:20345"/>
        <dbReference type="Rhea" id="RHEA-COMP:10698"/>
        <dbReference type="Rhea" id="RHEA-COMP:10700"/>
        <dbReference type="ChEBI" id="CHEBI:15378"/>
        <dbReference type="ChEBI" id="CHEBI:29950"/>
        <dbReference type="ChEBI" id="CHEBI:50058"/>
        <dbReference type="ChEBI" id="CHEBI:57783"/>
        <dbReference type="ChEBI" id="CHEBI:58349"/>
        <dbReference type="EC" id="1.8.1.9"/>
    </reaction>
</comment>
<keyword evidence="3" id="KW-0274">FAD</keyword>
<evidence type="ECO:0000256" key="2">
    <source>
        <dbReference type="ARBA" id="ARBA00023002"/>
    </source>
</evidence>
<name>A0A1W2CHF4_9BACT</name>
<dbReference type="OrthoDB" id="9806179at2"/>
<evidence type="ECO:0000259" key="4">
    <source>
        <dbReference type="Pfam" id="PF07992"/>
    </source>
</evidence>
<dbReference type="Proteomes" id="UP000192418">
    <property type="component" value="Unassembled WGS sequence"/>
</dbReference>
<dbReference type="EMBL" id="FWXY01000012">
    <property type="protein sequence ID" value="SMC84685.1"/>
    <property type="molecule type" value="Genomic_DNA"/>
</dbReference>
<dbReference type="SUPFAM" id="SSF51905">
    <property type="entry name" value="FAD/NAD(P)-binding domain"/>
    <property type="match status" value="1"/>
</dbReference>
<evidence type="ECO:0000256" key="1">
    <source>
        <dbReference type="ARBA" id="ARBA00022630"/>
    </source>
</evidence>
<dbReference type="GO" id="GO:0019430">
    <property type="term" value="P:removal of superoxide radicals"/>
    <property type="evidence" value="ECO:0007669"/>
    <property type="project" value="UniProtKB-UniRule"/>
</dbReference>
<comment type="similarity">
    <text evidence="3">Belongs to the class-II pyridine nucleotide-disulfide oxidoreductase family.</text>
</comment>
<dbReference type="PANTHER" id="PTHR48105">
    <property type="entry name" value="THIOREDOXIN REDUCTASE 1-RELATED-RELATED"/>
    <property type="match status" value="1"/>
</dbReference>
<dbReference type="Pfam" id="PF07992">
    <property type="entry name" value="Pyr_redox_2"/>
    <property type="match status" value="1"/>
</dbReference>
<dbReference type="GO" id="GO:0005737">
    <property type="term" value="C:cytoplasm"/>
    <property type="evidence" value="ECO:0007669"/>
    <property type="project" value="InterPro"/>
</dbReference>
<keyword evidence="3" id="KW-0676">Redox-active center</keyword>
<reference evidence="5 6" key="1">
    <citation type="submission" date="2017-04" db="EMBL/GenBank/DDBJ databases">
        <authorList>
            <person name="Afonso C.L."/>
            <person name="Miller P.J."/>
            <person name="Scott M.A."/>
            <person name="Spackman E."/>
            <person name="Goraichik I."/>
            <person name="Dimitrov K.M."/>
            <person name="Suarez D.L."/>
            <person name="Swayne D.E."/>
        </authorList>
    </citation>
    <scope>NUCLEOTIDE SEQUENCE [LARGE SCALE GENOMIC DNA]</scope>
    <source>
        <strain evidence="5 6">DSM 3385</strain>
    </source>
</reference>
<comment type="cofactor">
    <cofactor evidence="3">
        <name>FAD</name>
        <dbReference type="ChEBI" id="CHEBI:57692"/>
    </cofactor>
</comment>